<dbReference type="Gene3D" id="3.30.465.10">
    <property type="match status" value="1"/>
</dbReference>
<dbReference type="Gene3D" id="1.10.1060.10">
    <property type="entry name" value="Alpha-helical ferredoxin"/>
    <property type="match status" value="1"/>
</dbReference>
<dbReference type="RefSeq" id="WP_189404079.1">
    <property type="nucleotide sequence ID" value="NZ_BMXP01000002.1"/>
</dbReference>
<keyword evidence="14" id="KW-1185">Reference proteome</keyword>
<dbReference type="InterPro" id="IPR017896">
    <property type="entry name" value="4Fe4S_Fe-S-bd"/>
</dbReference>
<evidence type="ECO:0000313" key="14">
    <source>
        <dbReference type="Proteomes" id="UP000631300"/>
    </source>
</evidence>
<dbReference type="InterPro" id="IPR036318">
    <property type="entry name" value="FAD-bd_PCMH-like_sf"/>
</dbReference>
<dbReference type="InterPro" id="IPR016169">
    <property type="entry name" value="FAD-bd_PCMH_sub2"/>
</dbReference>
<protein>
    <recommendedName>
        <fullName evidence="10">D-lactate dehydrogenase (cytochrome)</fullName>
        <ecNumber evidence="10">1.1.2.4</ecNumber>
    </recommendedName>
</protein>
<comment type="caution">
    <text evidence="13">The sequence shown here is derived from an EMBL/GenBank/DDBJ whole genome shotgun (WGS) entry which is preliminary data.</text>
</comment>
<keyword evidence="4" id="KW-0479">Metal-binding</keyword>
<comment type="similarity">
    <text evidence="2">Belongs to the FAD-binding oxidoreductase/transferase type 4 family.</text>
</comment>
<dbReference type="InterPro" id="IPR016166">
    <property type="entry name" value="FAD-bd_PCMH"/>
</dbReference>
<keyword evidence="6" id="KW-0809">Transit peptide</keyword>
<dbReference type="InterPro" id="IPR016164">
    <property type="entry name" value="FAD-linked_Oxase-like_C"/>
</dbReference>
<dbReference type="PROSITE" id="PS00198">
    <property type="entry name" value="4FE4S_FER_1"/>
    <property type="match status" value="1"/>
</dbReference>
<dbReference type="GO" id="GO:0004458">
    <property type="term" value="F:D-lactate dehydrogenase (cytochrome) activity"/>
    <property type="evidence" value="ECO:0007669"/>
    <property type="project" value="UniProtKB-EC"/>
</dbReference>
<evidence type="ECO:0000256" key="6">
    <source>
        <dbReference type="ARBA" id="ARBA00022946"/>
    </source>
</evidence>
<keyword evidence="7" id="KW-0560">Oxidoreductase</keyword>
<dbReference type="InterPro" id="IPR017900">
    <property type="entry name" value="4Fe4S_Fe_S_CS"/>
</dbReference>
<keyword evidence="5" id="KW-0274">FAD</keyword>
<organism evidence="13 14">
    <name type="scientific">Alteromonas halophila</name>
    <dbReference type="NCBI Taxonomy" id="516698"/>
    <lineage>
        <taxon>Bacteria</taxon>
        <taxon>Pseudomonadati</taxon>
        <taxon>Pseudomonadota</taxon>
        <taxon>Gammaproteobacteria</taxon>
        <taxon>Alteromonadales</taxon>
        <taxon>Alteromonadaceae</taxon>
        <taxon>Alteromonas/Salinimonas group</taxon>
        <taxon>Alteromonas</taxon>
    </lineage>
</organism>
<dbReference type="EMBL" id="BMXP01000002">
    <property type="protein sequence ID" value="GGW79476.1"/>
    <property type="molecule type" value="Genomic_DNA"/>
</dbReference>
<dbReference type="GO" id="GO:0008720">
    <property type="term" value="F:D-lactate dehydrogenase (NAD+) activity"/>
    <property type="evidence" value="ECO:0007669"/>
    <property type="project" value="TreeGrafter"/>
</dbReference>
<dbReference type="PROSITE" id="PS51387">
    <property type="entry name" value="FAD_PCMH"/>
    <property type="match status" value="1"/>
</dbReference>
<comment type="cofactor">
    <cofactor evidence="1">
        <name>FAD</name>
        <dbReference type="ChEBI" id="CHEBI:57692"/>
    </cofactor>
</comment>
<accession>A0A918JGW6</accession>
<evidence type="ECO:0000256" key="4">
    <source>
        <dbReference type="ARBA" id="ARBA00022723"/>
    </source>
</evidence>
<dbReference type="Gene3D" id="3.30.43.10">
    <property type="entry name" value="Uridine Diphospho-n-acetylenolpyruvylglucosamine Reductase, domain 2"/>
    <property type="match status" value="1"/>
</dbReference>
<dbReference type="GO" id="GO:1903457">
    <property type="term" value="P:lactate catabolic process"/>
    <property type="evidence" value="ECO:0007669"/>
    <property type="project" value="TreeGrafter"/>
</dbReference>
<evidence type="ECO:0000259" key="12">
    <source>
        <dbReference type="PROSITE" id="PS51387"/>
    </source>
</evidence>
<evidence type="ECO:0000256" key="7">
    <source>
        <dbReference type="ARBA" id="ARBA00023002"/>
    </source>
</evidence>
<dbReference type="InterPro" id="IPR016171">
    <property type="entry name" value="Vanillyl_alc_oxidase_C-sub2"/>
</dbReference>
<evidence type="ECO:0000313" key="13">
    <source>
        <dbReference type="EMBL" id="GGW79476.1"/>
    </source>
</evidence>
<evidence type="ECO:0000256" key="5">
    <source>
        <dbReference type="ARBA" id="ARBA00022827"/>
    </source>
</evidence>
<evidence type="ECO:0000259" key="11">
    <source>
        <dbReference type="PROSITE" id="PS51379"/>
    </source>
</evidence>
<keyword evidence="8" id="KW-0408">Iron</keyword>
<feature type="domain" description="4Fe-4S ferredoxin-type" evidence="11">
    <location>
        <begin position="535"/>
        <end position="566"/>
    </location>
</feature>
<dbReference type="SUPFAM" id="SSF56176">
    <property type="entry name" value="FAD-binding/transporter-associated domain-like"/>
    <property type="match status" value="1"/>
</dbReference>
<dbReference type="EC" id="1.1.2.4" evidence="10"/>
<dbReference type="GO" id="GO:0071949">
    <property type="term" value="F:FAD binding"/>
    <property type="evidence" value="ECO:0007669"/>
    <property type="project" value="InterPro"/>
</dbReference>
<feature type="domain" description="FAD-binding PCMH-type" evidence="12">
    <location>
        <begin position="41"/>
        <end position="269"/>
    </location>
</feature>
<dbReference type="InterPro" id="IPR016167">
    <property type="entry name" value="FAD-bd_PCMH_sub1"/>
</dbReference>
<dbReference type="PROSITE" id="PS51379">
    <property type="entry name" value="4FE4S_FER_2"/>
    <property type="match status" value="1"/>
</dbReference>
<dbReference type="AlphaFoldDB" id="A0A918JGW6"/>
<evidence type="ECO:0000256" key="10">
    <source>
        <dbReference type="ARBA" id="ARBA00038897"/>
    </source>
</evidence>
<dbReference type="InterPro" id="IPR006094">
    <property type="entry name" value="Oxid_FAD_bind_N"/>
</dbReference>
<dbReference type="InterPro" id="IPR004113">
    <property type="entry name" value="FAD-bd_oxidored_4_C"/>
</dbReference>
<evidence type="ECO:0000256" key="8">
    <source>
        <dbReference type="ARBA" id="ARBA00023004"/>
    </source>
</evidence>
<dbReference type="SUPFAM" id="SSF55103">
    <property type="entry name" value="FAD-linked oxidases, C-terminal domain"/>
    <property type="match status" value="1"/>
</dbReference>
<reference evidence="13" key="2">
    <citation type="submission" date="2020-09" db="EMBL/GenBank/DDBJ databases">
        <authorList>
            <person name="Sun Q."/>
            <person name="Kim S."/>
        </authorList>
    </citation>
    <scope>NUCLEOTIDE SEQUENCE</scope>
    <source>
        <strain evidence="13">KCTC 22164</strain>
    </source>
</reference>
<dbReference type="Pfam" id="PF13183">
    <property type="entry name" value="Fer4_8"/>
    <property type="match status" value="1"/>
</dbReference>
<reference evidence="13" key="1">
    <citation type="journal article" date="2014" name="Int. J. Syst. Evol. Microbiol.">
        <title>Complete genome sequence of Corynebacterium casei LMG S-19264T (=DSM 44701T), isolated from a smear-ripened cheese.</title>
        <authorList>
            <consortium name="US DOE Joint Genome Institute (JGI-PGF)"/>
            <person name="Walter F."/>
            <person name="Albersmeier A."/>
            <person name="Kalinowski J."/>
            <person name="Ruckert C."/>
        </authorList>
    </citation>
    <scope>NUCLEOTIDE SEQUENCE</scope>
    <source>
        <strain evidence="13">KCTC 22164</strain>
    </source>
</reference>
<keyword evidence="3" id="KW-0285">Flavoprotein</keyword>
<evidence type="ECO:0000256" key="2">
    <source>
        <dbReference type="ARBA" id="ARBA00008000"/>
    </source>
</evidence>
<dbReference type="FunFam" id="1.10.45.10:FF:000001">
    <property type="entry name" value="D-lactate dehydrogenase mitochondrial"/>
    <property type="match status" value="1"/>
</dbReference>
<evidence type="ECO:0000256" key="3">
    <source>
        <dbReference type="ARBA" id="ARBA00022630"/>
    </source>
</evidence>
<dbReference type="Gene3D" id="3.30.70.2740">
    <property type="match status" value="1"/>
</dbReference>
<dbReference type="Proteomes" id="UP000631300">
    <property type="component" value="Unassembled WGS sequence"/>
</dbReference>
<name>A0A918JGW6_9ALTE</name>
<dbReference type="GO" id="GO:0051536">
    <property type="term" value="F:iron-sulfur cluster binding"/>
    <property type="evidence" value="ECO:0007669"/>
    <property type="project" value="UniProtKB-KW"/>
</dbReference>
<dbReference type="Pfam" id="PF01565">
    <property type="entry name" value="FAD_binding_4"/>
    <property type="match status" value="1"/>
</dbReference>
<evidence type="ECO:0000256" key="9">
    <source>
        <dbReference type="ARBA" id="ARBA00023014"/>
    </source>
</evidence>
<dbReference type="InterPro" id="IPR009051">
    <property type="entry name" value="Helical_ferredxn"/>
</dbReference>
<evidence type="ECO:0000256" key="1">
    <source>
        <dbReference type="ARBA" id="ARBA00001974"/>
    </source>
</evidence>
<dbReference type="Gene3D" id="1.10.45.10">
    <property type="entry name" value="Vanillyl-alcohol Oxidase, Chain A, domain 4"/>
    <property type="match status" value="1"/>
</dbReference>
<dbReference type="SUPFAM" id="SSF46548">
    <property type="entry name" value="alpha-helical ferredoxin"/>
    <property type="match status" value="1"/>
</dbReference>
<dbReference type="Pfam" id="PF02913">
    <property type="entry name" value="FAD-oxidase_C"/>
    <property type="match status" value="1"/>
</dbReference>
<sequence length="932" mass="99709">MTNTEQAFKAFHRALCQCLPAGQIIDDLPRRTALACDASFYALTPRLVVYIHSPQAMQSLLRLATEHGIAVTFRAAGTSLSGQAVSDSVLVMLTRDWQDAHILDQGKKIRLAPGVIGAKANTLLAPYGRKIGPDPASINACKIGGIAANNASGMCCGVKNNSYHTLAGMTLMLSDGTVLDTLNPHSVAAFRQSHATLLATLTELATTIATTPGLSDAIAHQFRLKNTMGYGLNALVDFSDPIDMLSHLMIGSEGTLGFIVDITYHTIEIPVLRATGLYLFPDIDAACALIPVLRDYQADAVELMDTRALRAVQPLLRDFYTQQINEGEVALLIDLGGDDSAQLTHRLTQIDAAFADCPVSQQPVAMCAFTDDAARINALWDIRKGLFPAVGAVRDTGTTVIIEDVAFDLSVLADGLRALTDLFSRFGYDDAIIFGHALDGNVHFVFSQGVSDSELKRYDAFMQAVVETVAGQFSGSLKAEHGTGRNMAPFLAQQWGADGVAVMQSLKTLLDPTGILNPGVILNHDPQAHVRHVKHLPAIDDIVDTCIECGFCEPACPSLHHTLSPRQRIALARRAASLSEAAQQQISQATGALSVDSCAATGMCATRCPVGINTGEWILQLRERESSSALSWQARHFSRSTGIQRLGLRATHQVSRLVGKQAVASLSGSVNRLTKGRFPYIIPTLPAPAPLPAAISSSQPDVLYIPACPNRLFGSEVSKPSLSEIFLKLCKKAGLHVRIPDGYDNTCCGQPFSSNGRQHAAHHVQQALKSALTDSSPSPDFPVVFDASTCALTAKQIPEINATEMSEYLLRYVVPKLRITPVQETVMLHVSCSSTHLDHGAALRTLTALCAAKVCEPDDIACCGFAGDKGLFRPALNASALATLRGQIPDTCRRGVSNSRTCELGLSHHGGIPYAHVAYLLDEVSAPGQAVP</sequence>
<gene>
    <name evidence="13" type="ORF">GCM10007391_10320</name>
</gene>
<dbReference type="GO" id="GO:0046872">
    <property type="term" value="F:metal ion binding"/>
    <property type="evidence" value="ECO:0007669"/>
    <property type="project" value="UniProtKB-KW"/>
</dbReference>
<proteinExistence type="inferred from homology"/>
<keyword evidence="9" id="KW-0411">Iron-sulfur</keyword>
<dbReference type="PANTHER" id="PTHR11748">
    <property type="entry name" value="D-LACTATE DEHYDROGENASE"/>
    <property type="match status" value="1"/>
</dbReference>
<dbReference type="PANTHER" id="PTHR11748:SF111">
    <property type="entry name" value="D-LACTATE DEHYDROGENASE, MITOCHONDRIAL-RELATED"/>
    <property type="match status" value="1"/>
</dbReference>